<dbReference type="HOGENOM" id="CLU_164851_6_2_7"/>
<protein>
    <submittedName>
        <fullName evidence="8">YcfA family protein</fullName>
    </submittedName>
</protein>
<evidence type="ECO:0000256" key="5">
    <source>
        <dbReference type="ARBA" id="ARBA00022801"/>
    </source>
</evidence>
<sequence>MKLPRDISGEDLARLLEKLGYQVARQTGSHLRLTTTIPREHHVTIPCHEYLKLGTLNGILKDVAQHLKISKEELARRLWLGVV</sequence>
<organism evidence="8 9">
    <name type="scientific">Desulfobacca acetoxidans (strain ATCC 700848 / DSM 11109 / ASRB2)</name>
    <dbReference type="NCBI Taxonomy" id="880072"/>
    <lineage>
        <taxon>Bacteria</taxon>
        <taxon>Pseudomonadati</taxon>
        <taxon>Thermodesulfobacteriota</taxon>
        <taxon>Desulfobaccia</taxon>
        <taxon>Desulfobaccales</taxon>
        <taxon>Desulfobaccaceae</taxon>
        <taxon>Desulfobacca</taxon>
    </lineage>
</organism>
<reference evidence="8 9" key="1">
    <citation type="journal article" date="2011" name="Stand. Genomic Sci.">
        <title>Complete genome sequence of the acetate-degrading sulfate reducer Desulfobacca acetoxidans type strain (ASRB2).</title>
        <authorList>
            <person name="Goker M."/>
            <person name="Teshima H."/>
            <person name="Lapidus A."/>
            <person name="Nolan M."/>
            <person name="Lucas S."/>
            <person name="Hammon N."/>
            <person name="Deshpande S."/>
            <person name="Cheng J.F."/>
            <person name="Tapia R."/>
            <person name="Han C."/>
            <person name="Goodwin L."/>
            <person name="Pitluck S."/>
            <person name="Huntemann M."/>
            <person name="Liolios K."/>
            <person name="Ivanova N."/>
            <person name="Pagani I."/>
            <person name="Mavromatis K."/>
            <person name="Ovchinikova G."/>
            <person name="Pati A."/>
            <person name="Chen A."/>
            <person name="Palaniappan K."/>
            <person name="Land M."/>
            <person name="Hauser L."/>
            <person name="Brambilla E.M."/>
            <person name="Rohde M."/>
            <person name="Spring S."/>
            <person name="Detter J.C."/>
            <person name="Woyke T."/>
            <person name="Bristow J."/>
            <person name="Eisen J.A."/>
            <person name="Markowitz V."/>
            <person name="Hugenholtz P."/>
            <person name="Kyrpides N.C."/>
            <person name="Klenk H.P."/>
        </authorList>
    </citation>
    <scope>NUCLEOTIDE SEQUENCE [LARGE SCALE GENOMIC DNA]</scope>
    <source>
        <strain evidence="9">ATCC 700848 / DSM 11109 / ASRB2</strain>
    </source>
</reference>
<dbReference type="AlphaFoldDB" id="F2NFG2"/>
<dbReference type="GO" id="GO:0016787">
    <property type="term" value="F:hydrolase activity"/>
    <property type="evidence" value="ECO:0007669"/>
    <property type="project" value="UniProtKB-KW"/>
</dbReference>
<proteinExistence type="inferred from homology"/>
<dbReference type="KEGG" id="dao:Desac_2256"/>
<dbReference type="Gene3D" id="3.30.920.30">
    <property type="entry name" value="Hypothetical protein"/>
    <property type="match status" value="1"/>
</dbReference>
<gene>
    <name evidence="8" type="ordered locus">Desac_2256</name>
</gene>
<dbReference type="OrthoDB" id="9810412at2"/>
<keyword evidence="2" id="KW-1277">Toxin-antitoxin system</keyword>
<keyword evidence="6" id="KW-0694">RNA-binding</keyword>
<evidence type="ECO:0000256" key="4">
    <source>
        <dbReference type="ARBA" id="ARBA00022759"/>
    </source>
</evidence>
<keyword evidence="5" id="KW-0378">Hydrolase</keyword>
<dbReference type="InterPro" id="IPR012933">
    <property type="entry name" value="HicA_mRNA_interferase"/>
</dbReference>
<keyword evidence="7" id="KW-0346">Stress response</keyword>
<evidence type="ECO:0000256" key="2">
    <source>
        <dbReference type="ARBA" id="ARBA00022649"/>
    </source>
</evidence>
<dbReference type="GO" id="GO:0003729">
    <property type="term" value="F:mRNA binding"/>
    <property type="evidence" value="ECO:0007669"/>
    <property type="project" value="InterPro"/>
</dbReference>
<evidence type="ECO:0000313" key="8">
    <source>
        <dbReference type="EMBL" id="AEB10081.1"/>
    </source>
</evidence>
<dbReference type="eggNOG" id="COG1724">
    <property type="taxonomic scope" value="Bacteria"/>
</dbReference>
<dbReference type="SUPFAM" id="SSF54786">
    <property type="entry name" value="YcfA/nrd intein domain"/>
    <property type="match status" value="1"/>
</dbReference>
<evidence type="ECO:0000256" key="7">
    <source>
        <dbReference type="ARBA" id="ARBA00023016"/>
    </source>
</evidence>
<comment type="similarity">
    <text evidence="1">Belongs to the HicA mRNA interferase family.</text>
</comment>
<evidence type="ECO:0000256" key="1">
    <source>
        <dbReference type="ARBA" id="ARBA00006620"/>
    </source>
</evidence>
<name>F2NFG2_DESAR</name>
<keyword evidence="9" id="KW-1185">Reference proteome</keyword>
<dbReference type="STRING" id="880072.Desac_2256"/>
<keyword evidence="4" id="KW-0255">Endonuclease</keyword>
<dbReference type="InterPro" id="IPR038570">
    <property type="entry name" value="HicA_sf"/>
</dbReference>
<accession>F2NFG2</accession>
<dbReference type="RefSeq" id="WP_013707190.1">
    <property type="nucleotide sequence ID" value="NC_015388.1"/>
</dbReference>
<keyword evidence="3" id="KW-0540">Nuclease</keyword>
<dbReference type="Proteomes" id="UP000000483">
    <property type="component" value="Chromosome"/>
</dbReference>
<reference evidence="9" key="2">
    <citation type="submission" date="2011-03" db="EMBL/GenBank/DDBJ databases">
        <title>The complete genome of Desulfobacca acetoxidans DSM 11109.</title>
        <authorList>
            <consortium name="US DOE Joint Genome Institute (JGI-PGF)"/>
            <person name="Lucas S."/>
            <person name="Copeland A."/>
            <person name="Lapidus A."/>
            <person name="Bruce D."/>
            <person name="Goodwin L."/>
            <person name="Pitluck S."/>
            <person name="Peters L."/>
            <person name="Kyrpides N."/>
            <person name="Mavromatis K."/>
            <person name="Ivanova N."/>
            <person name="Ovchinnikova G."/>
            <person name="Teshima H."/>
            <person name="Detter J.C."/>
            <person name="Han C."/>
            <person name="Land M."/>
            <person name="Hauser L."/>
            <person name="Markowitz V."/>
            <person name="Cheng J.-F."/>
            <person name="Hugenholtz P."/>
            <person name="Woyke T."/>
            <person name="Wu D."/>
            <person name="Spring S."/>
            <person name="Schueler E."/>
            <person name="Brambilla E."/>
            <person name="Klenk H.-P."/>
            <person name="Eisen J.A."/>
        </authorList>
    </citation>
    <scope>NUCLEOTIDE SEQUENCE [LARGE SCALE GENOMIC DNA]</scope>
    <source>
        <strain evidence="9">ATCC 700848 / DSM 11109 / ASRB2</strain>
    </source>
</reference>
<evidence type="ECO:0000313" key="9">
    <source>
        <dbReference type="Proteomes" id="UP000000483"/>
    </source>
</evidence>
<evidence type="ECO:0000256" key="6">
    <source>
        <dbReference type="ARBA" id="ARBA00022884"/>
    </source>
</evidence>
<evidence type="ECO:0000256" key="3">
    <source>
        <dbReference type="ARBA" id="ARBA00022722"/>
    </source>
</evidence>
<dbReference type="EMBL" id="CP002629">
    <property type="protein sequence ID" value="AEB10081.1"/>
    <property type="molecule type" value="Genomic_DNA"/>
</dbReference>
<dbReference type="GO" id="GO:0004519">
    <property type="term" value="F:endonuclease activity"/>
    <property type="evidence" value="ECO:0007669"/>
    <property type="project" value="UniProtKB-KW"/>
</dbReference>
<dbReference type="Pfam" id="PF07927">
    <property type="entry name" value="HicA_toxin"/>
    <property type="match status" value="1"/>
</dbReference>